<accession>A0A133KKC5</accession>
<evidence type="ECO:0008006" key="3">
    <source>
        <dbReference type="Google" id="ProtNLM"/>
    </source>
</evidence>
<evidence type="ECO:0000313" key="2">
    <source>
        <dbReference type="Proteomes" id="UP000070092"/>
    </source>
</evidence>
<dbReference type="Proteomes" id="UP000070092">
    <property type="component" value="Unassembled WGS sequence"/>
</dbReference>
<dbReference type="EMBL" id="LRPO01000060">
    <property type="protein sequence ID" value="KWZ79910.1"/>
    <property type="molecule type" value="Genomic_DNA"/>
</dbReference>
<dbReference type="InterPro" id="IPR011990">
    <property type="entry name" value="TPR-like_helical_dom_sf"/>
</dbReference>
<organism evidence="1 2">
    <name type="scientific">Bifidobacterium bifidum</name>
    <dbReference type="NCBI Taxonomy" id="1681"/>
    <lineage>
        <taxon>Bacteria</taxon>
        <taxon>Bacillati</taxon>
        <taxon>Actinomycetota</taxon>
        <taxon>Actinomycetes</taxon>
        <taxon>Bifidobacteriales</taxon>
        <taxon>Bifidobacteriaceae</taxon>
        <taxon>Bifidobacterium</taxon>
    </lineage>
</organism>
<gene>
    <name evidence="1" type="ORF">HMPREF3196_02144</name>
</gene>
<comment type="caution">
    <text evidence="1">The sequence shown here is derived from an EMBL/GenBank/DDBJ whole genome shotgun (WGS) entry which is preliminary data.</text>
</comment>
<dbReference type="PATRIC" id="fig|1681.53.peg.2086"/>
<name>A0A133KKC5_BIFBI</name>
<dbReference type="Gene3D" id="1.25.40.10">
    <property type="entry name" value="Tetratricopeptide repeat domain"/>
    <property type="match status" value="1"/>
</dbReference>
<dbReference type="RefSeq" id="WP_061086219.1">
    <property type="nucleotide sequence ID" value="NZ_KQ955783.1"/>
</dbReference>
<protein>
    <recommendedName>
        <fullName evidence="3">Sel1 repeat family protein</fullName>
    </recommendedName>
</protein>
<dbReference type="SUPFAM" id="SSF81901">
    <property type="entry name" value="HCP-like"/>
    <property type="match status" value="1"/>
</dbReference>
<proteinExistence type="predicted"/>
<dbReference type="AlphaFoldDB" id="A0A133KKC5"/>
<sequence>MYFSDPLTIVLSNPGVSRLSEAQIARISPVGIGHANEAEAGVPYYDDTFDEDDECTTADISDPDGSIALGLGGMYYEEGMHYTAASERQKRVDCFRAAGILYRHAAGRGNAIGWLCLGYVYAYDRCVGRYFRSYYNNFGEVPPKPDTDVLAYECFRHAAEAEIAEGCYKLGDMLAEGRGCAADHAKALDMFLREYMCDGYCGRHILHEIHD</sequence>
<evidence type="ECO:0000313" key="1">
    <source>
        <dbReference type="EMBL" id="KWZ79910.1"/>
    </source>
</evidence>
<reference evidence="1 2" key="1">
    <citation type="submission" date="2016-01" db="EMBL/GenBank/DDBJ databases">
        <authorList>
            <person name="Oliw E.H."/>
        </authorList>
    </citation>
    <scope>NUCLEOTIDE SEQUENCE [LARGE SCALE GENOMIC DNA]</scope>
    <source>
        <strain evidence="1 2">MJR8628B</strain>
    </source>
</reference>